<comment type="caution">
    <text evidence="1">The sequence shown here is derived from an EMBL/GenBank/DDBJ whole genome shotgun (WGS) entry which is preliminary data.</text>
</comment>
<sequence>MPPPAPPAELPAELPVVTAPRARRPRHTGRGRRMLQHLGWLPGCLAGRLVRAGILLEKIGNTLRFEHFWRRHLAKNPDVVFVPTFNKQIGKHPIWNVAINRIREMAGDGTILEFGTNNGGWLKYFHERLPEDITLVGFDCFEGLPESWDGLPRGAIKGYGLPLELWRDDPTHREQVLAEFRRTGIWPDLPQPNIRIESGLFAQSLPRFLADGVPQDIRLIHFDADLYISTRPVLDTICGQLGYRYLILFDEFYSVNHEFRAWLEFLDLYKLDDWRVLASSEDGSQVLIEVNTRKDPGRAHRPGTEGA</sequence>
<dbReference type="Pfam" id="PF05711">
    <property type="entry name" value="TylF"/>
    <property type="match status" value="1"/>
</dbReference>
<reference evidence="1 2" key="1">
    <citation type="submission" date="2019-10" db="EMBL/GenBank/DDBJ databases">
        <title>Draft whole-genome sequence of the purple nonsulfur photosynthetic bacterium Roseospira navarrensis DSM 15114.</title>
        <authorList>
            <person name="Kyndt J.A."/>
            <person name="Meyer T.E."/>
        </authorList>
    </citation>
    <scope>NUCLEOTIDE SEQUENCE [LARGE SCALE GENOMIC DNA]</scope>
    <source>
        <strain evidence="1 2">DSM 15114</strain>
    </source>
</reference>
<dbReference type="AlphaFoldDB" id="A0A7X1ZFD0"/>
<dbReference type="Gene3D" id="3.40.50.150">
    <property type="entry name" value="Vaccinia Virus protein VP39"/>
    <property type="match status" value="1"/>
</dbReference>
<accession>A0A7X1ZFD0</accession>
<dbReference type="OrthoDB" id="9811332at2"/>
<dbReference type="SUPFAM" id="SSF53335">
    <property type="entry name" value="S-adenosyl-L-methionine-dependent methyltransferases"/>
    <property type="match status" value="1"/>
</dbReference>
<name>A0A7X1ZFD0_9PROT</name>
<dbReference type="InterPro" id="IPR008884">
    <property type="entry name" value="TylF_MeTrfase"/>
</dbReference>
<dbReference type="Proteomes" id="UP000434582">
    <property type="component" value="Unassembled WGS sequence"/>
</dbReference>
<dbReference type="EMBL" id="WIVE01000017">
    <property type="protein sequence ID" value="MQX36377.1"/>
    <property type="molecule type" value="Genomic_DNA"/>
</dbReference>
<proteinExistence type="predicted"/>
<keyword evidence="2" id="KW-1185">Reference proteome</keyword>
<evidence type="ECO:0008006" key="3">
    <source>
        <dbReference type="Google" id="ProtNLM"/>
    </source>
</evidence>
<dbReference type="PANTHER" id="PTHR40036:SF1">
    <property type="entry name" value="MACROCIN O-METHYLTRANSFERASE"/>
    <property type="match status" value="1"/>
</dbReference>
<dbReference type="RefSeq" id="WP_153342821.1">
    <property type="nucleotide sequence ID" value="NZ_WIVE01000017.1"/>
</dbReference>
<organism evidence="1 2">
    <name type="scientific">Roseospira navarrensis</name>
    <dbReference type="NCBI Taxonomy" id="140058"/>
    <lineage>
        <taxon>Bacteria</taxon>
        <taxon>Pseudomonadati</taxon>
        <taxon>Pseudomonadota</taxon>
        <taxon>Alphaproteobacteria</taxon>
        <taxon>Rhodospirillales</taxon>
        <taxon>Rhodospirillaceae</taxon>
        <taxon>Roseospira</taxon>
    </lineage>
</organism>
<evidence type="ECO:0000313" key="1">
    <source>
        <dbReference type="EMBL" id="MQX36377.1"/>
    </source>
</evidence>
<dbReference type="PANTHER" id="PTHR40036">
    <property type="entry name" value="MACROCIN O-METHYLTRANSFERASE"/>
    <property type="match status" value="1"/>
</dbReference>
<evidence type="ECO:0000313" key="2">
    <source>
        <dbReference type="Proteomes" id="UP000434582"/>
    </source>
</evidence>
<dbReference type="InterPro" id="IPR029063">
    <property type="entry name" value="SAM-dependent_MTases_sf"/>
</dbReference>
<gene>
    <name evidence="1" type="ORF">GHC57_07575</name>
</gene>
<protein>
    <recommendedName>
        <fullName evidence="3">Class I SAM-dependent methyltransferase</fullName>
    </recommendedName>
</protein>